<name>A0ABQ6A1K0_9PROT</name>
<evidence type="ECO:0000313" key="4">
    <source>
        <dbReference type="EMBL" id="GLR66325.1"/>
    </source>
</evidence>
<evidence type="ECO:0000313" key="5">
    <source>
        <dbReference type="Proteomes" id="UP001156641"/>
    </source>
</evidence>
<keyword evidence="3" id="KW-0143">Chaperone</keyword>
<dbReference type="EMBL" id="BSOS01000013">
    <property type="protein sequence ID" value="GLR66325.1"/>
    <property type="molecule type" value="Genomic_DNA"/>
</dbReference>
<reference evidence="5" key="1">
    <citation type="journal article" date="2019" name="Int. J. Syst. Evol. Microbiol.">
        <title>The Global Catalogue of Microorganisms (GCM) 10K type strain sequencing project: providing services to taxonomists for standard genome sequencing and annotation.</title>
        <authorList>
            <consortium name="The Broad Institute Genomics Platform"/>
            <consortium name="The Broad Institute Genome Sequencing Center for Infectious Disease"/>
            <person name="Wu L."/>
            <person name="Ma J."/>
        </authorList>
    </citation>
    <scope>NUCLEOTIDE SEQUENCE [LARGE SCALE GENOMIC DNA]</scope>
    <source>
        <strain evidence="5">NBRC 112502</strain>
    </source>
</reference>
<dbReference type="InterPro" id="IPR005631">
    <property type="entry name" value="SDH"/>
</dbReference>
<dbReference type="Pfam" id="PF03937">
    <property type="entry name" value="Sdh5"/>
    <property type="match status" value="1"/>
</dbReference>
<evidence type="ECO:0000256" key="3">
    <source>
        <dbReference type="ARBA" id="ARBA00023186"/>
    </source>
</evidence>
<dbReference type="InterPro" id="IPR036714">
    <property type="entry name" value="SDH_sf"/>
</dbReference>
<dbReference type="RefSeq" id="WP_284257002.1">
    <property type="nucleotide sequence ID" value="NZ_BSOS01000013.1"/>
</dbReference>
<sequence>MTDFQNPAPEPLDNRRRRLIYRAQHRGTYENDLLIGDFVAARIAAMSEAELDEIEAVMEFPDAELADWLTGRQPIPPHADSPMLQRIRAAALARF</sequence>
<evidence type="ECO:0000256" key="2">
    <source>
        <dbReference type="ARBA" id="ARBA00019418"/>
    </source>
</evidence>
<comment type="caution">
    <text evidence="4">The sequence shown here is derived from an EMBL/GenBank/DDBJ whole genome shotgun (WGS) entry which is preliminary data.</text>
</comment>
<dbReference type="PANTHER" id="PTHR12469:SF2">
    <property type="entry name" value="SUCCINATE DEHYDROGENASE ASSEMBLY FACTOR 2, MITOCHONDRIAL"/>
    <property type="match status" value="1"/>
</dbReference>
<dbReference type="Gene3D" id="1.10.150.250">
    <property type="entry name" value="Flavinator of succinate dehydrogenase"/>
    <property type="match status" value="1"/>
</dbReference>
<evidence type="ECO:0000256" key="1">
    <source>
        <dbReference type="ARBA" id="ARBA00008571"/>
    </source>
</evidence>
<gene>
    <name evidence="4" type="ORF">GCM10010909_10050</name>
</gene>
<dbReference type="PANTHER" id="PTHR12469">
    <property type="entry name" value="PROTEIN EMI5 HOMOLOG, MITOCHONDRIAL"/>
    <property type="match status" value="1"/>
</dbReference>
<comment type="similarity">
    <text evidence="1">Belongs to the SdhE FAD assembly factor family.</text>
</comment>
<organism evidence="4 5">
    <name type="scientific">Acidocella aquatica</name>
    <dbReference type="NCBI Taxonomy" id="1922313"/>
    <lineage>
        <taxon>Bacteria</taxon>
        <taxon>Pseudomonadati</taxon>
        <taxon>Pseudomonadota</taxon>
        <taxon>Alphaproteobacteria</taxon>
        <taxon>Acetobacterales</taxon>
        <taxon>Acidocellaceae</taxon>
        <taxon>Acidocella</taxon>
    </lineage>
</organism>
<accession>A0ABQ6A1K0</accession>
<proteinExistence type="inferred from homology"/>
<protein>
    <recommendedName>
        <fullName evidence="2">FAD assembly factor SdhE</fullName>
    </recommendedName>
</protein>
<dbReference type="Proteomes" id="UP001156641">
    <property type="component" value="Unassembled WGS sequence"/>
</dbReference>
<dbReference type="SUPFAM" id="SSF109910">
    <property type="entry name" value="YgfY-like"/>
    <property type="match status" value="1"/>
</dbReference>
<keyword evidence="5" id="KW-1185">Reference proteome</keyword>